<feature type="binding site" evidence="8">
    <location>
        <position position="103"/>
    </location>
    <ligand>
        <name>GTP</name>
        <dbReference type="ChEBI" id="CHEBI:37565"/>
    </ligand>
</feature>
<evidence type="ECO:0000256" key="3">
    <source>
        <dbReference type="ARBA" id="ARBA00022723"/>
    </source>
</evidence>
<comment type="similarity">
    <text evidence="8">Belongs to the MobA family.</text>
</comment>
<keyword evidence="4 8" id="KW-0547">Nucleotide-binding</keyword>
<organism evidence="10">
    <name type="scientific">Telmatobacter sp. DSM 110680</name>
    <dbReference type="NCBI Taxonomy" id="3036704"/>
    <lineage>
        <taxon>Bacteria</taxon>
        <taxon>Pseudomonadati</taxon>
        <taxon>Acidobacteriota</taxon>
        <taxon>Terriglobia</taxon>
        <taxon>Terriglobales</taxon>
        <taxon>Acidobacteriaceae</taxon>
        <taxon>Telmatobacter</taxon>
    </lineage>
</organism>
<dbReference type="InterPro" id="IPR025877">
    <property type="entry name" value="MobA-like_NTP_Trfase"/>
</dbReference>
<keyword evidence="2 8" id="KW-0808">Transferase</keyword>
<dbReference type="AlphaFoldDB" id="A0AAU7DH23"/>
<keyword evidence="5 8" id="KW-0460">Magnesium</keyword>
<evidence type="ECO:0000256" key="2">
    <source>
        <dbReference type="ARBA" id="ARBA00022679"/>
    </source>
</evidence>
<dbReference type="GO" id="GO:0005737">
    <property type="term" value="C:cytoplasm"/>
    <property type="evidence" value="ECO:0007669"/>
    <property type="project" value="UniProtKB-SubCell"/>
</dbReference>
<dbReference type="EC" id="2.7.7.77" evidence="8"/>
<feature type="binding site" evidence="8">
    <location>
        <position position="29"/>
    </location>
    <ligand>
        <name>GTP</name>
        <dbReference type="ChEBI" id="CHEBI:37565"/>
    </ligand>
</feature>
<feature type="domain" description="MobA-like NTP transferase" evidence="9">
    <location>
        <begin position="14"/>
        <end position="157"/>
    </location>
</feature>
<keyword evidence="7 8" id="KW-0501">Molybdenum cofactor biosynthesis</keyword>
<comment type="domain">
    <text evidence="8">The N-terminal domain determines nucleotide recognition and specific binding, while the C-terminal domain determines the specific binding to the target protein.</text>
</comment>
<dbReference type="PANTHER" id="PTHR19136">
    <property type="entry name" value="MOLYBDENUM COFACTOR GUANYLYLTRANSFERASE"/>
    <property type="match status" value="1"/>
</dbReference>
<evidence type="ECO:0000256" key="4">
    <source>
        <dbReference type="ARBA" id="ARBA00022741"/>
    </source>
</evidence>
<evidence type="ECO:0000256" key="1">
    <source>
        <dbReference type="ARBA" id="ARBA00022490"/>
    </source>
</evidence>
<comment type="catalytic activity">
    <reaction evidence="8">
        <text>Mo-molybdopterin + GTP + H(+) = Mo-molybdopterin guanine dinucleotide + diphosphate</text>
        <dbReference type="Rhea" id="RHEA:34243"/>
        <dbReference type="ChEBI" id="CHEBI:15378"/>
        <dbReference type="ChEBI" id="CHEBI:33019"/>
        <dbReference type="ChEBI" id="CHEBI:37565"/>
        <dbReference type="ChEBI" id="CHEBI:71302"/>
        <dbReference type="ChEBI" id="CHEBI:71310"/>
        <dbReference type="EC" id="2.7.7.77"/>
    </reaction>
</comment>
<name>A0AAU7DH23_9BACT</name>
<evidence type="ECO:0000256" key="5">
    <source>
        <dbReference type="ARBA" id="ARBA00022842"/>
    </source>
</evidence>
<dbReference type="GO" id="GO:0061603">
    <property type="term" value="F:molybdenum cofactor guanylyltransferase activity"/>
    <property type="evidence" value="ECO:0007669"/>
    <property type="project" value="UniProtKB-EC"/>
</dbReference>
<dbReference type="GO" id="GO:0046872">
    <property type="term" value="F:metal ion binding"/>
    <property type="evidence" value="ECO:0007669"/>
    <property type="project" value="UniProtKB-KW"/>
</dbReference>
<proteinExistence type="inferred from homology"/>
<dbReference type="RefSeq" id="WP_348261629.1">
    <property type="nucleotide sequence ID" value="NZ_CP121196.1"/>
</dbReference>
<comment type="function">
    <text evidence="8">Transfers a GMP moiety from GTP to Mo-molybdopterin (Mo-MPT) cofactor (Moco or molybdenum cofactor) to form Mo-molybdopterin guanine dinucleotide (Mo-MGD) cofactor.</text>
</comment>
<dbReference type="EMBL" id="CP121196">
    <property type="protein sequence ID" value="XBH16400.1"/>
    <property type="molecule type" value="Genomic_DNA"/>
</dbReference>
<evidence type="ECO:0000256" key="6">
    <source>
        <dbReference type="ARBA" id="ARBA00023134"/>
    </source>
</evidence>
<comment type="caution">
    <text evidence="8">Lacks conserved residue(s) required for the propagation of feature annotation.</text>
</comment>
<evidence type="ECO:0000256" key="8">
    <source>
        <dbReference type="HAMAP-Rule" id="MF_00316"/>
    </source>
</evidence>
<keyword evidence="10" id="KW-0548">Nucleotidyltransferase</keyword>
<evidence type="ECO:0000313" key="10">
    <source>
        <dbReference type="EMBL" id="XBH16400.1"/>
    </source>
</evidence>
<gene>
    <name evidence="8" type="primary">mobA</name>
    <name evidence="10" type="ORF">P8935_17725</name>
</gene>
<dbReference type="InterPro" id="IPR029044">
    <property type="entry name" value="Nucleotide-diphossugar_trans"/>
</dbReference>
<evidence type="ECO:0000256" key="7">
    <source>
        <dbReference type="ARBA" id="ARBA00023150"/>
    </source>
</evidence>
<keyword evidence="3 8" id="KW-0479">Metal-binding</keyword>
<protein>
    <recommendedName>
        <fullName evidence="8">Probable molybdenum cofactor guanylyltransferase</fullName>
        <shortName evidence="8">MoCo guanylyltransferase</shortName>
        <ecNumber evidence="8">2.7.7.77</ecNumber>
    </recommendedName>
    <alternativeName>
        <fullName evidence="8">GTP:molybdopterin guanylyltransferase</fullName>
    </alternativeName>
    <alternativeName>
        <fullName evidence="8">Mo-MPT guanylyltransferase</fullName>
    </alternativeName>
    <alternativeName>
        <fullName evidence="8">Molybdopterin guanylyltransferase</fullName>
    </alternativeName>
    <alternativeName>
        <fullName evidence="8">Molybdopterin-guanine dinucleotide synthase</fullName>
        <shortName evidence="8">MGD synthase</shortName>
    </alternativeName>
</protein>
<dbReference type="HAMAP" id="MF_00316">
    <property type="entry name" value="MobA"/>
    <property type="match status" value="1"/>
</dbReference>
<dbReference type="SUPFAM" id="SSF53448">
    <property type="entry name" value="Nucleotide-diphospho-sugar transferases"/>
    <property type="match status" value="1"/>
</dbReference>
<feature type="binding site" evidence="8">
    <location>
        <begin position="17"/>
        <end position="19"/>
    </location>
    <ligand>
        <name>GTP</name>
        <dbReference type="ChEBI" id="CHEBI:37565"/>
    </ligand>
</feature>
<reference evidence="10" key="1">
    <citation type="submission" date="2023-03" db="EMBL/GenBank/DDBJ databases">
        <title>Edaphobacter sp.</title>
        <authorList>
            <person name="Huber K.J."/>
            <person name="Papendorf J."/>
            <person name="Pilke C."/>
            <person name="Bunk B."/>
            <person name="Sproeer C."/>
            <person name="Pester M."/>
        </authorList>
    </citation>
    <scope>NUCLEOTIDE SEQUENCE</scope>
    <source>
        <strain evidence="10">DSM 110680</strain>
    </source>
</reference>
<dbReference type="Pfam" id="PF12804">
    <property type="entry name" value="NTP_transf_3"/>
    <property type="match status" value="1"/>
</dbReference>
<evidence type="ECO:0000259" key="9">
    <source>
        <dbReference type="Pfam" id="PF12804"/>
    </source>
</evidence>
<feature type="binding site" evidence="8">
    <location>
        <position position="103"/>
    </location>
    <ligand>
        <name>Mg(2+)</name>
        <dbReference type="ChEBI" id="CHEBI:18420"/>
    </ligand>
</feature>
<dbReference type="GO" id="GO:0006777">
    <property type="term" value="P:Mo-molybdopterin cofactor biosynthetic process"/>
    <property type="evidence" value="ECO:0007669"/>
    <property type="project" value="UniProtKB-KW"/>
</dbReference>
<comment type="subcellular location">
    <subcellularLocation>
        <location evidence="8">Cytoplasm</location>
    </subcellularLocation>
</comment>
<dbReference type="InterPro" id="IPR013482">
    <property type="entry name" value="Molybde_CF_guanTrfase"/>
</dbReference>
<dbReference type="GO" id="GO:0005525">
    <property type="term" value="F:GTP binding"/>
    <property type="evidence" value="ECO:0007669"/>
    <property type="project" value="UniProtKB-UniRule"/>
</dbReference>
<dbReference type="Gene3D" id="3.90.550.10">
    <property type="entry name" value="Spore Coat Polysaccharide Biosynthesis Protein SpsA, Chain A"/>
    <property type="match status" value="1"/>
</dbReference>
<comment type="cofactor">
    <cofactor evidence="8">
        <name>Mg(2+)</name>
        <dbReference type="ChEBI" id="CHEBI:18420"/>
    </cofactor>
</comment>
<feature type="binding site" evidence="8">
    <location>
        <position position="72"/>
    </location>
    <ligand>
        <name>GTP</name>
        <dbReference type="ChEBI" id="CHEBI:37565"/>
    </ligand>
</feature>
<dbReference type="CDD" id="cd02503">
    <property type="entry name" value="MobA"/>
    <property type="match status" value="1"/>
</dbReference>
<dbReference type="PANTHER" id="PTHR19136:SF81">
    <property type="entry name" value="MOLYBDENUM COFACTOR GUANYLYLTRANSFERASE"/>
    <property type="match status" value="1"/>
</dbReference>
<accession>A0AAU7DH23</accession>
<keyword evidence="6 8" id="KW-0342">GTP-binding</keyword>
<keyword evidence="1 8" id="KW-0963">Cytoplasm</keyword>
<sequence>MNLPHSVLPATADAFVLAGGLSTRMGQDKALISLAGKPLIQHAIDILRHAGLDPRIAGARSDFSSFAPILRDDPSGSGTGPLSGICTALASGTAELAVFLPVDLPLLPSRLVAYLLRHADITQSAVTLLSASSFVQTFPVVIRREALPLLQASLHSDDRNCLKAFREASRILSKPFTVLPVELLLQSGQIPHSDDFPPAVWFLNLNSSRELNRAETLLAGKQLQVS</sequence>